<comment type="caution">
    <text evidence="1">The sequence shown here is derived from an EMBL/GenBank/DDBJ whole genome shotgun (WGS) entry which is preliminary data.</text>
</comment>
<reference evidence="1 2" key="1">
    <citation type="journal article" date="2018" name="Sci. Rep.">
        <title>Genomic signatures of local adaptation to the degree of environmental predictability in rotifers.</title>
        <authorList>
            <person name="Franch-Gras L."/>
            <person name="Hahn C."/>
            <person name="Garcia-Roger E.M."/>
            <person name="Carmona M.J."/>
            <person name="Serra M."/>
            <person name="Gomez A."/>
        </authorList>
    </citation>
    <scope>NUCLEOTIDE SEQUENCE [LARGE SCALE GENOMIC DNA]</scope>
    <source>
        <strain evidence="1">HYR1</strain>
    </source>
</reference>
<accession>A0A3M7QA36</accession>
<dbReference type="Proteomes" id="UP000276133">
    <property type="component" value="Unassembled WGS sequence"/>
</dbReference>
<proteinExistence type="predicted"/>
<protein>
    <submittedName>
        <fullName evidence="1">Glucosylceramidase 4</fullName>
    </submittedName>
</protein>
<name>A0A3M7QA36_BRAPC</name>
<organism evidence="1 2">
    <name type="scientific">Brachionus plicatilis</name>
    <name type="common">Marine rotifer</name>
    <name type="synonym">Brachionus muelleri</name>
    <dbReference type="NCBI Taxonomy" id="10195"/>
    <lineage>
        <taxon>Eukaryota</taxon>
        <taxon>Metazoa</taxon>
        <taxon>Spiralia</taxon>
        <taxon>Gnathifera</taxon>
        <taxon>Rotifera</taxon>
        <taxon>Eurotatoria</taxon>
        <taxon>Monogononta</taxon>
        <taxon>Pseudotrocha</taxon>
        <taxon>Ploima</taxon>
        <taxon>Brachionidae</taxon>
        <taxon>Brachionus</taxon>
    </lineage>
</organism>
<gene>
    <name evidence="1" type="ORF">BpHYR1_021627</name>
</gene>
<dbReference type="AlphaFoldDB" id="A0A3M7QA36"/>
<evidence type="ECO:0000313" key="1">
    <source>
        <dbReference type="EMBL" id="RNA07815.1"/>
    </source>
</evidence>
<dbReference type="EMBL" id="REGN01006939">
    <property type="protein sequence ID" value="RNA07815.1"/>
    <property type="molecule type" value="Genomic_DNA"/>
</dbReference>
<keyword evidence="2" id="KW-1185">Reference proteome</keyword>
<evidence type="ECO:0000313" key="2">
    <source>
        <dbReference type="Proteomes" id="UP000276133"/>
    </source>
</evidence>
<sequence length="112" mass="13025">MSAKLRAYFNHKSGHKKHVYLGEFIKKRFEPIIKECCQDGNYLFCPDIISLCEYEVNPANVPKARPIEDFGDNLKAKVYEGDWKAKNIKQLENKIRNFLSNMDPKVVQDCSL</sequence>